<organism evidence="2 3">
    <name type="scientific">Leptospira barantonii</name>
    <dbReference type="NCBI Taxonomy" id="2023184"/>
    <lineage>
        <taxon>Bacteria</taxon>
        <taxon>Pseudomonadati</taxon>
        <taxon>Spirochaetota</taxon>
        <taxon>Spirochaetia</taxon>
        <taxon>Leptospirales</taxon>
        <taxon>Leptospiraceae</taxon>
        <taxon>Leptospira</taxon>
    </lineage>
</organism>
<feature type="transmembrane region" description="Helical" evidence="1">
    <location>
        <begin position="21"/>
        <end position="51"/>
    </location>
</feature>
<feature type="transmembrane region" description="Helical" evidence="1">
    <location>
        <begin position="71"/>
        <end position="95"/>
    </location>
</feature>
<dbReference type="EMBL" id="NPDS01000002">
    <property type="protein sequence ID" value="PJZ58380.1"/>
    <property type="molecule type" value="Genomic_DNA"/>
</dbReference>
<comment type="caution">
    <text evidence="2">The sequence shown here is derived from an EMBL/GenBank/DDBJ whole genome shotgun (WGS) entry which is preliminary data.</text>
</comment>
<proteinExistence type="predicted"/>
<keyword evidence="1" id="KW-1133">Transmembrane helix</keyword>
<protein>
    <recommendedName>
        <fullName evidence="4">Peptidase M48 domain-containing protein</fullName>
    </recommendedName>
</protein>
<dbReference type="Proteomes" id="UP000231879">
    <property type="component" value="Unassembled WGS sequence"/>
</dbReference>
<accession>A0ABX4NNV0</accession>
<keyword evidence="3" id="KW-1185">Reference proteome</keyword>
<reference evidence="2 3" key="1">
    <citation type="submission" date="2017-07" db="EMBL/GenBank/DDBJ databases">
        <title>Leptospira spp. isolated from tropical soils.</title>
        <authorList>
            <person name="Thibeaux R."/>
            <person name="Iraola G."/>
            <person name="Ferres I."/>
            <person name="Bierque E."/>
            <person name="Girault D."/>
            <person name="Soupe-Gilbert M.-E."/>
            <person name="Picardeau M."/>
            <person name="Goarant C."/>
        </authorList>
    </citation>
    <scope>NUCLEOTIDE SEQUENCE [LARGE SCALE GENOMIC DNA]</scope>
    <source>
        <strain evidence="2 3">FH4-C-A1</strain>
    </source>
</reference>
<gene>
    <name evidence="2" type="ORF">CH367_08455</name>
</gene>
<evidence type="ECO:0008006" key="4">
    <source>
        <dbReference type="Google" id="ProtNLM"/>
    </source>
</evidence>
<evidence type="ECO:0000256" key="1">
    <source>
        <dbReference type="SAM" id="Phobius"/>
    </source>
</evidence>
<evidence type="ECO:0000313" key="3">
    <source>
        <dbReference type="Proteomes" id="UP000231879"/>
    </source>
</evidence>
<keyword evidence="1" id="KW-0472">Membrane</keyword>
<keyword evidence="1" id="KW-0812">Transmembrane</keyword>
<evidence type="ECO:0000313" key="2">
    <source>
        <dbReference type="EMBL" id="PJZ58380.1"/>
    </source>
</evidence>
<name>A0ABX4NNV0_9LEPT</name>
<sequence>MDRSASISRLDSFEKESPFRFRFYLFLLTLLQFFYVVLASAILFSLYLLGISFHEWCCQGSTFLNELMSELFFYVFNLPAFFAICSVFYTIWIFLSSFWIRPEATDHNVLKRIRTKELDSFQLERFHSLLKRIEIEMGGPKVHTIQWNESRNISFLRSFRFGIFGPSRIHLLLGVPLLHRLTPEEFETILMFESARGIETYKSRFVIWLQRCRAIFEKDDLNPPESQFRNYHQVLANVQSRNAEQMVAKRIGSDKIEKTLSALAFLKKPISVSGETPEFDRSFVENTFHQYFYPMSDFVLVEDDLKRG</sequence>